<dbReference type="Proteomes" id="UP000243859">
    <property type="component" value="Unassembled WGS sequence"/>
</dbReference>
<dbReference type="EMBL" id="QAAA01000014">
    <property type="protein sequence ID" value="PTN01303.1"/>
    <property type="molecule type" value="Genomic_DNA"/>
</dbReference>
<comment type="caution">
    <text evidence="1">The sequence shown here is derived from an EMBL/GenBank/DDBJ whole genome shotgun (WGS) entry which is preliminary data.</text>
</comment>
<accession>A0A2T5BQ93</accession>
<reference evidence="1 2" key="1">
    <citation type="submission" date="2018-04" db="EMBL/GenBank/DDBJ databases">
        <title>Genomic Encyclopedia of Archaeal and Bacterial Type Strains, Phase II (KMG-II): from individual species to whole genera.</title>
        <authorList>
            <person name="Goeker M."/>
        </authorList>
    </citation>
    <scope>NUCLEOTIDE SEQUENCE [LARGE SCALE GENOMIC DNA]</scope>
    <source>
        <strain evidence="1 2">DSM 18064</strain>
    </source>
</reference>
<evidence type="ECO:0000313" key="2">
    <source>
        <dbReference type="Proteomes" id="UP000243859"/>
    </source>
</evidence>
<proteinExistence type="predicted"/>
<keyword evidence="2" id="KW-1185">Reference proteome</keyword>
<protein>
    <submittedName>
        <fullName evidence="1">Uncharacterized protein</fullName>
    </submittedName>
</protein>
<dbReference type="AlphaFoldDB" id="A0A2T5BQ93"/>
<evidence type="ECO:0000313" key="1">
    <source>
        <dbReference type="EMBL" id="PTN01303.1"/>
    </source>
</evidence>
<name>A0A2T5BQ93_9RHOB</name>
<gene>
    <name evidence="1" type="ORF">C8N32_1142</name>
</gene>
<dbReference type="RefSeq" id="WP_107893020.1">
    <property type="nucleotide sequence ID" value="NZ_NHSI01000040.1"/>
</dbReference>
<sequence>MRIEGGRIWIESKSAGYWLSKSKLQNLFDSEEWLSEMRQVHDLSARVMIQALTVSGCDFDARLVEQYQAGALVSELMGKHGVSHARVQKALEGRGINISRGNHLRKASDAEFTAAFLAGKNDAQISREMNVDRGTVRKRRAKLTARG</sequence>
<organism evidence="1 2">
    <name type="scientific">Rhodovulum imhoffii</name>
    <dbReference type="NCBI Taxonomy" id="365340"/>
    <lineage>
        <taxon>Bacteria</taxon>
        <taxon>Pseudomonadati</taxon>
        <taxon>Pseudomonadota</taxon>
        <taxon>Alphaproteobacteria</taxon>
        <taxon>Rhodobacterales</taxon>
        <taxon>Paracoccaceae</taxon>
        <taxon>Rhodovulum</taxon>
    </lineage>
</organism>